<accession>A0AC34GCU0</accession>
<evidence type="ECO:0000313" key="2">
    <source>
        <dbReference type="WBParaSite" id="ES5_v2.g27240.t1"/>
    </source>
</evidence>
<proteinExistence type="predicted"/>
<dbReference type="WBParaSite" id="ES5_v2.g27240.t1">
    <property type="protein sequence ID" value="ES5_v2.g27240.t1"/>
    <property type="gene ID" value="ES5_v2.g27240"/>
</dbReference>
<sequence length="162" mass="19193">MKFSKLHQSECDVEYTVAVIKPIIDFFHSLSLQLPESYTHNYANEILNAFKFFKPVRKLDMKEKLHYSICNYFAKEKHTFDSILLWLSVACTHGIPDLREMICALIANEYYFKWQQKFPVTARNMENPLYRQLFKGRYVGTLFAAKVDRIYSNSFLTNLILQ</sequence>
<name>A0AC34GCU0_9BILA</name>
<protein>
    <submittedName>
        <fullName evidence="2">Uncharacterized protein</fullName>
    </submittedName>
</protein>
<evidence type="ECO:0000313" key="1">
    <source>
        <dbReference type="Proteomes" id="UP000887579"/>
    </source>
</evidence>
<reference evidence="2" key="1">
    <citation type="submission" date="2022-11" db="UniProtKB">
        <authorList>
            <consortium name="WormBaseParasite"/>
        </authorList>
    </citation>
    <scope>IDENTIFICATION</scope>
</reference>
<dbReference type="Proteomes" id="UP000887579">
    <property type="component" value="Unplaced"/>
</dbReference>
<organism evidence="1 2">
    <name type="scientific">Panagrolaimus sp. ES5</name>
    <dbReference type="NCBI Taxonomy" id="591445"/>
    <lineage>
        <taxon>Eukaryota</taxon>
        <taxon>Metazoa</taxon>
        <taxon>Ecdysozoa</taxon>
        <taxon>Nematoda</taxon>
        <taxon>Chromadorea</taxon>
        <taxon>Rhabditida</taxon>
        <taxon>Tylenchina</taxon>
        <taxon>Panagrolaimomorpha</taxon>
        <taxon>Panagrolaimoidea</taxon>
        <taxon>Panagrolaimidae</taxon>
        <taxon>Panagrolaimus</taxon>
    </lineage>
</organism>